<feature type="region of interest" description="Disordered" evidence="1">
    <location>
        <begin position="127"/>
        <end position="150"/>
    </location>
</feature>
<reference evidence="3" key="4">
    <citation type="submission" date="2025-05" db="UniProtKB">
        <authorList>
            <consortium name="EnsemblFungi"/>
        </authorList>
    </citation>
    <scope>IDENTIFICATION</scope>
    <source>
        <strain evidence="3">isolate 1-1 / race 1 (BBBD)</strain>
    </source>
</reference>
<reference evidence="3 4" key="3">
    <citation type="journal article" date="2017" name="G3 (Bethesda)">
        <title>Comparative analysis highlights variable genome content of wheat rusts and divergence of the mating loci.</title>
        <authorList>
            <person name="Cuomo C.A."/>
            <person name="Bakkeren G."/>
            <person name="Khalil H.B."/>
            <person name="Panwar V."/>
            <person name="Joly D."/>
            <person name="Linning R."/>
            <person name="Sakthikumar S."/>
            <person name="Song X."/>
            <person name="Adiconis X."/>
            <person name="Fan L."/>
            <person name="Goldberg J.M."/>
            <person name="Levin J.Z."/>
            <person name="Young S."/>
            <person name="Zeng Q."/>
            <person name="Anikster Y."/>
            <person name="Bruce M."/>
            <person name="Wang M."/>
            <person name="Yin C."/>
            <person name="McCallum B."/>
            <person name="Szabo L.J."/>
            <person name="Hulbert S."/>
            <person name="Chen X."/>
            <person name="Fellers J.P."/>
        </authorList>
    </citation>
    <scope>NUCLEOTIDE SEQUENCE</scope>
    <source>
        <strain evidence="4">Isolate 1-1 / race 1 (BBBD)</strain>
        <strain evidence="3">isolate 1-1 / race 1 (BBBD)</strain>
    </source>
</reference>
<dbReference type="OMA" id="KCCHRAR"/>
<dbReference type="EMBL" id="ADAS02000003">
    <property type="protein sequence ID" value="OAV99403.1"/>
    <property type="molecule type" value="Genomic_DNA"/>
</dbReference>
<evidence type="ECO:0000313" key="2">
    <source>
        <dbReference type="EMBL" id="OAV99403.1"/>
    </source>
</evidence>
<reference evidence="2" key="1">
    <citation type="submission" date="2009-11" db="EMBL/GenBank/DDBJ databases">
        <authorList>
            <consortium name="The Broad Institute Genome Sequencing Platform"/>
            <person name="Ward D."/>
            <person name="Feldgarden M."/>
            <person name="Earl A."/>
            <person name="Young S.K."/>
            <person name="Zeng Q."/>
            <person name="Koehrsen M."/>
            <person name="Alvarado L."/>
            <person name="Berlin A."/>
            <person name="Bochicchio J."/>
            <person name="Borenstein D."/>
            <person name="Chapman S.B."/>
            <person name="Chen Z."/>
            <person name="Engels R."/>
            <person name="Freedman E."/>
            <person name="Gellesch M."/>
            <person name="Goldberg J."/>
            <person name="Griggs A."/>
            <person name="Gujja S."/>
            <person name="Heilman E."/>
            <person name="Heiman D."/>
            <person name="Hepburn T."/>
            <person name="Howarth C."/>
            <person name="Jen D."/>
            <person name="Larson L."/>
            <person name="Lewis B."/>
            <person name="Mehta T."/>
            <person name="Park D."/>
            <person name="Pearson M."/>
            <person name="Roberts A."/>
            <person name="Saif S."/>
            <person name="Shea T."/>
            <person name="Shenoy N."/>
            <person name="Sisk P."/>
            <person name="Stolte C."/>
            <person name="Sykes S."/>
            <person name="Thomson T."/>
            <person name="Walk T."/>
            <person name="White J."/>
            <person name="Yandava C."/>
            <person name="Izard J."/>
            <person name="Baranova O.V."/>
            <person name="Blanton J.M."/>
            <person name="Tanner A.C."/>
            <person name="Dewhirst F.E."/>
            <person name="Haas B."/>
            <person name="Nusbaum C."/>
            <person name="Birren B."/>
        </authorList>
    </citation>
    <scope>NUCLEOTIDE SEQUENCE [LARGE SCALE GENOMIC DNA]</scope>
    <source>
        <strain evidence="2">1-1 BBBD Race 1</strain>
    </source>
</reference>
<name>A0A0C4EUQ9_PUCT1</name>
<accession>A0A0C4EUQ9</accession>
<evidence type="ECO:0000256" key="1">
    <source>
        <dbReference type="SAM" id="MobiDB-lite"/>
    </source>
</evidence>
<sequence length="463" mass="52643">MDNGDRLIETDDYTYDGRKYFCKCCHRARGAISWGGHIRRPAHRRNFDLRKAERATAQERLRRAARARVPAPPAESTTVHRIPQTDATETRAQGPLYEDDHEDYRLWDDIQATSNRRRTQLLDDVEWRDSLTESEDEESPDGDPLETTNQPEVELTPVMRFCRAAGITPAPEEVIRLFQALSDEEKQLALFTTMYSVLTKLNTMVANPMPPPGVNLQAALPNIPITRADQIRAFIYPDETKTYALDSQEQSLFQLVMLDQSQLVMTFPSIPQKKIQLQPREVLVSDFPPGFGIGENDALENVHVVVKRQLKRLRDKVRNVLLTGFIATVASEPTLPKIPNIVNLSRLLWAKLNPGPTSLTPAKIDEIFGWQGRIRLVHLRLATLVNYFDTRSGCISPWDQIDSTLQSYRARTPQFTNHWNRLLAAKDAALFETEPLKSDLNKNEILLPTTQAVLGQMALARTK</sequence>
<evidence type="ECO:0000313" key="3">
    <source>
        <dbReference type="EnsemblFungi" id="PTTG_04540-t43_1-p1"/>
    </source>
</evidence>
<organism evidence="2">
    <name type="scientific">Puccinia triticina (isolate 1-1 / race 1 (BBBD))</name>
    <name type="common">Brown leaf rust fungus</name>
    <dbReference type="NCBI Taxonomy" id="630390"/>
    <lineage>
        <taxon>Eukaryota</taxon>
        <taxon>Fungi</taxon>
        <taxon>Dikarya</taxon>
        <taxon>Basidiomycota</taxon>
        <taxon>Pucciniomycotina</taxon>
        <taxon>Pucciniomycetes</taxon>
        <taxon>Pucciniales</taxon>
        <taxon>Pucciniaceae</taxon>
        <taxon>Puccinia</taxon>
    </lineage>
</organism>
<proteinExistence type="predicted"/>
<dbReference type="STRING" id="630390.A0A0C4EUQ9"/>
<dbReference type="Proteomes" id="UP000005240">
    <property type="component" value="Unassembled WGS sequence"/>
</dbReference>
<feature type="region of interest" description="Disordered" evidence="1">
    <location>
        <begin position="64"/>
        <end position="97"/>
    </location>
</feature>
<dbReference type="EnsemblFungi" id="PTTG_04540-t43_1">
    <property type="protein sequence ID" value="PTTG_04540-t43_1-p1"/>
    <property type="gene ID" value="PTTG_04540"/>
</dbReference>
<reference evidence="2" key="2">
    <citation type="submission" date="2016-05" db="EMBL/GenBank/DDBJ databases">
        <title>Comparative analysis highlights variable genome content of wheat rusts and divergence of the mating loci.</title>
        <authorList>
            <person name="Cuomo C.A."/>
            <person name="Bakkeren G."/>
            <person name="Szabo L."/>
            <person name="Khalil H."/>
            <person name="Joly D."/>
            <person name="Goldberg J."/>
            <person name="Young S."/>
            <person name="Zeng Q."/>
            <person name="Fellers J."/>
        </authorList>
    </citation>
    <scope>NUCLEOTIDE SEQUENCE [LARGE SCALE GENOMIC DNA]</scope>
    <source>
        <strain evidence="2">1-1 BBBD Race 1</strain>
    </source>
</reference>
<dbReference type="AlphaFoldDB" id="A0A0C4EUQ9"/>
<keyword evidence="4" id="KW-1185">Reference proteome</keyword>
<dbReference type="VEuPathDB" id="FungiDB:PTTG_04540"/>
<protein>
    <submittedName>
        <fullName evidence="2 3">Uncharacterized protein</fullName>
    </submittedName>
</protein>
<feature type="compositionally biased region" description="Acidic residues" evidence="1">
    <location>
        <begin position="132"/>
        <end position="144"/>
    </location>
</feature>
<gene>
    <name evidence="2" type="ORF">PTTG_04540</name>
</gene>
<evidence type="ECO:0000313" key="4">
    <source>
        <dbReference type="Proteomes" id="UP000005240"/>
    </source>
</evidence>